<dbReference type="EMBL" id="RFFG01000005">
    <property type="protein sequence ID" value="RMI47165.1"/>
    <property type="molecule type" value="Genomic_DNA"/>
</dbReference>
<protein>
    <recommendedName>
        <fullName evidence="5">DUF3068 domain-containing protein</fullName>
    </recommendedName>
</protein>
<evidence type="ECO:0000313" key="4">
    <source>
        <dbReference type="Proteomes" id="UP000282674"/>
    </source>
</evidence>
<dbReference type="Proteomes" id="UP000282674">
    <property type="component" value="Unassembled WGS sequence"/>
</dbReference>
<name>A0A3M2MEX4_9ACTN</name>
<keyword evidence="4" id="KW-1185">Reference proteome</keyword>
<evidence type="ECO:0008006" key="5">
    <source>
        <dbReference type="Google" id="ProtNLM"/>
    </source>
</evidence>
<evidence type="ECO:0000313" key="3">
    <source>
        <dbReference type="EMBL" id="RMI47165.1"/>
    </source>
</evidence>
<dbReference type="AlphaFoldDB" id="A0A3M2MEX4"/>
<comment type="caution">
    <text evidence="3">The sequence shown here is derived from an EMBL/GenBank/DDBJ whole genome shotgun (WGS) entry which is preliminary data.</text>
</comment>
<accession>A0A3M2MEX4</accession>
<evidence type="ECO:0000256" key="2">
    <source>
        <dbReference type="SAM" id="SignalP"/>
    </source>
</evidence>
<keyword evidence="2" id="KW-0732">Signal</keyword>
<feature type="signal peptide" evidence="2">
    <location>
        <begin position="1"/>
        <end position="21"/>
    </location>
</feature>
<keyword evidence="1" id="KW-0472">Membrane</keyword>
<dbReference type="OrthoDB" id="156718at2"/>
<organism evidence="3 4">
    <name type="scientific">Actinomadura harenae</name>
    <dbReference type="NCBI Taxonomy" id="2483351"/>
    <lineage>
        <taxon>Bacteria</taxon>
        <taxon>Bacillati</taxon>
        <taxon>Actinomycetota</taxon>
        <taxon>Actinomycetes</taxon>
        <taxon>Streptosporangiales</taxon>
        <taxon>Thermomonosporaceae</taxon>
        <taxon>Actinomadura</taxon>
    </lineage>
</organism>
<proteinExistence type="predicted"/>
<feature type="transmembrane region" description="Helical" evidence="1">
    <location>
        <begin position="181"/>
        <end position="201"/>
    </location>
</feature>
<reference evidence="3 4" key="1">
    <citation type="submission" date="2018-10" db="EMBL/GenBank/DDBJ databases">
        <title>Isolation from soil.</title>
        <authorList>
            <person name="Hu J."/>
        </authorList>
    </citation>
    <scope>NUCLEOTIDE SEQUENCE [LARGE SCALE GENOMIC DNA]</scope>
    <source>
        <strain evidence="3 4">NEAU-Ht49</strain>
    </source>
</reference>
<keyword evidence="1" id="KW-1133">Transmembrane helix</keyword>
<gene>
    <name evidence="3" type="ORF">EBO15_04605</name>
</gene>
<evidence type="ECO:0000256" key="1">
    <source>
        <dbReference type="SAM" id="Phobius"/>
    </source>
</evidence>
<feature type="chain" id="PRO_5038398222" description="DUF3068 domain-containing protein" evidence="2">
    <location>
        <begin position="22"/>
        <end position="220"/>
    </location>
</feature>
<keyword evidence="1" id="KW-0812">Transmembrane</keyword>
<dbReference type="RefSeq" id="WP_122193027.1">
    <property type="nucleotide sequence ID" value="NZ_JBHSKC010000003.1"/>
</dbReference>
<sequence>MSAWTLSALLLLTGAAAGVLAVAQADGGGYFSTSRHRFTTAAAALKTDAIDVGSSSAHAADPDPDIGELARVRVKVDPVAPDVPVSVGIGPKDEVEAFLRGTAYDDFVSAELKAFRAHFRRVPGAARSADPTRRTFWVASSSGTGPRTLTWNKTHGAWSVAVLRLDGTSNVDVRASIGLRFAFLTPLAIGCLAASLLWPTWRTTRRLTTSRTTPPSPTST</sequence>